<dbReference type="Gene3D" id="3.90.550.50">
    <property type="match status" value="1"/>
</dbReference>
<evidence type="ECO:0000256" key="11">
    <source>
        <dbReference type="SAM" id="MobiDB-lite"/>
    </source>
</evidence>
<keyword evidence="9" id="KW-0472">Membrane</keyword>
<organism evidence="13 14">
    <name type="scientific">Planoprotostelium fungivorum</name>
    <dbReference type="NCBI Taxonomy" id="1890364"/>
    <lineage>
        <taxon>Eukaryota</taxon>
        <taxon>Amoebozoa</taxon>
        <taxon>Evosea</taxon>
        <taxon>Variosea</taxon>
        <taxon>Cavosteliida</taxon>
        <taxon>Cavosteliaceae</taxon>
        <taxon>Planoprotostelium</taxon>
    </lineage>
</organism>
<gene>
    <name evidence="13" type="ORF">PROFUN_11942</name>
</gene>
<evidence type="ECO:0000256" key="7">
    <source>
        <dbReference type="ARBA" id="ARBA00022989"/>
    </source>
</evidence>
<comment type="caution">
    <text evidence="13">The sequence shown here is derived from an EMBL/GenBank/DDBJ whole genome shotgun (WGS) entry which is preliminary data.</text>
</comment>
<comment type="similarity">
    <text evidence="2">Belongs to the glycosyltransferase 31 family.</text>
</comment>
<dbReference type="PANTHER" id="PTHR43081">
    <property type="entry name" value="ADENYLATE CYCLASE, TERMINAL-DIFFERENTIATION SPECIFIC-RELATED"/>
    <property type="match status" value="1"/>
</dbReference>
<evidence type="ECO:0000259" key="12">
    <source>
        <dbReference type="PROSITE" id="PS50125"/>
    </source>
</evidence>
<keyword evidence="5" id="KW-0812">Transmembrane</keyword>
<accession>A0A2P6N8W2</accession>
<sequence length="1073" mass="121737">MLSSRASVSIVPPSLDPLANSGKLPTINRLGTSGDFLSARDKQQDFPSPHGNNGGLTQRRRVIQPMSTALLPPNQTEMIPQLKMNTETVPYHVFMAAVKERETAEATADRFRSKCKELEEKLFDLSSTSSSEIRKLETTIFDIQTRARSNFSIENKDMSLRTAQAEMKSNGLEADIVLERKHVALLEQDVQELTQTVEQLRTQLEASRNELSLAREEAMAKSSKKILLDMSADQHQLKQKMEDLTADLHLLKRLTHEGRVEKDDATQMITEEHVSFVLDPLTHRIVAQTAPTGNITLVFSDVMSSTSLWEQNPSAMSQALAVHNDVIVSCVCGITVHIQQRRSIARHGGYEVKTEGDSFMVSFGDSLSAFRFCVQSQEDLQGAPGLKSFSTLQIQRQCRGLRVRMGIHSGTPICQVDPTTHRMDYFGRMVNKAARISGVACGGQIIASTTSVNQTIRDHMMETTTWMELGCHPLKGLSSPVEMMQVTPKSLGRRIFPVIGSHEQLNQMPKLIFSDVEKLIVTNQELQNQVSTLENKLSHLNQDSEEFEHKLEEIGDVLGSNESQAILQLYDQYALLLESKETISGSISDLKSKDLEAKIKQLEDRLASVMSVEEEKTSTVSQPKSKPDKKTKEKERENLKLQKRIAEKEKDKMFKSLKEAMERISGLERTQQLQMSRHQTTVHGLDIKIKHLELQNQKLRGREVEETSESKLAAELAKAKQDLEVLREFVMNNLDRKATEQTMRVEGKSIVNHSVSDSRIASFSMVYNAAAYFATCVSTCDSVAGGSRESESAEDREHHRKMPQIPQIKKRWLIITAISLIVAYSLSVMNLNRTLLIGIFTSAARWHKRALIRSTYASVSNPHTDVKFVIGLPSEADKPLIEVENRTHGDIFVLPIQENMNNGKTLQYFQSARENYGPTGKSEVRYDWIMKCDEDSWVALNNLTRWIRSLPKVKGFAGLQLEYEKHAYMQGRGYLMTMDLVEYISDDKWVEEHKREWPEDIQTGIWVTHHDETHPTNKTTWHSTRLFAQVGKWDYDGHEATHSRDTMLVHGLKTSDLWYSTIHNMRDFWHFKG</sequence>
<dbReference type="InParanoid" id="A0A2P6N8W2"/>
<dbReference type="SUPFAM" id="SSF55073">
    <property type="entry name" value="Nucleotide cyclase"/>
    <property type="match status" value="1"/>
</dbReference>
<dbReference type="PROSITE" id="PS50125">
    <property type="entry name" value="GUANYLATE_CYCLASE_2"/>
    <property type="match status" value="1"/>
</dbReference>
<evidence type="ECO:0000256" key="9">
    <source>
        <dbReference type="ARBA" id="ARBA00023136"/>
    </source>
</evidence>
<feature type="region of interest" description="Disordered" evidence="11">
    <location>
        <begin position="39"/>
        <end position="58"/>
    </location>
</feature>
<reference evidence="13 14" key="1">
    <citation type="journal article" date="2018" name="Genome Biol. Evol.">
        <title>Multiple Roots of Fruiting Body Formation in Amoebozoa.</title>
        <authorList>
            <person name="Hillmann F."/>
            <person name="Forbes G."/>
            <person name="Novohradska S."/>
            <person name="Ferling I."/>
            <person name="Riege K."/>
            <person name="Groth M."/>
            <person name="Westermann M."/>
            <person name="Marz M."/>
            <person name="Spaller T."/>
            <person name="Winckler T."/>
            <person name="Schaap P."/>
            <person name="Glockner G."/>
        </authorList>
    </citation>
    <scope>NUCLEOTIDE SEQUENCE [LARGE SCALE GENOMIC DNA]</scope>
    <source>
        <strain evidence="13 14">Jena</strain>
    </source>
</reference>
<dbReference type="PANTHER" id="PTHR43081:SF1">
    <property type="entry name" value="ADENYLATE CYCLASE, TERMINAL-DIFFERENTIATION SPECIFIC"/>
    <property type="match status" value="1"/>
</dbReference>
<evidence type="ECO:0000256" key="3">
    <source>
        <dbReference type="ARBA" id="ARBA00022676"/>
    </source>
</evidence>
<feature type="domain" description="Guanylate cyclase" evidence="12">
    <location>
        <begin position="296"/>
        <end position="437"/>
    </location>
</feature>
<evidence type="ECO:0000256" key="10">
    <source>
        <dbReference type="SAM" id="Coils"/>
    </source>
</evidence>
<dbReference type="Gene3D" id="3.30.70.1230">
    <property type="entry name" value="Nucleotide cyclase"/>
    <property type="match status" value="1"/>
</dbReference>
<dbReference type="AlphaFoldDB" id="A0A2P6N8W2"/>
<evidence type="ECO:0000256" key="1">
    <source>
        <dbReference type="ARBA" id="ARBA00004323"/>
    </source>
</evidence>
<feature type="coiled-coil region" evidence="10">
    <location>
        <begin position="516"/>
        <end position="550"/>
    </location>
</feature>
<protein>
    <recommendedName>
        <fullName evidence="12">Guanylate cyclase domain-containing protein</fullName>
    </recommendedName>
</protein>
<dbReference type="InterPro" id="IPR050697">
    <property type="entry name" value="Adenylyl/Guanylyl_Cyclase_3/4"/>
</dbReference>
<name>A0A2P6N8W2_9EUKA</name>
<dbReference type="STRING" id="1890364.A0A2P6N8W2"/>
<dbReference type="GO" id="GO:0000139">
    <property type="term" value="C:Golgi membrane"/>
    <property type="evidence" value="ECO:0007669"/>
    <property type="project" value="UniProtKB-SubCell"/>
</dbReference>
<feature type="region of interest" description="Disordered" evidence="11">
    <location>
        <begin position="610"/>
        <end position="637"/>
    </location>
</feature>
<dbReference type="GO" id="GO:0009190">
    <property type="term" value="P:cyclic nucleotide biosynthetic process"/>
    <property type="evidence" value="ECO:0007669"/>
    <property type="project" value="InterPro"/>
</dbReference>
<keyword evidence="3" id="KW-0328">Glycosyltransferase</keyword>
<dbReference type="Pfam" id="PF00211">
    <property type="entry name" value="Guanylate_cyc"/>
    <property type="match status" value="1"/>
</dbReference>
<evidence type="ECO:0000256" key="4">
    <source>
        <dbReference type="ARBA" id="ARBA00022679"/>
    </source>
</evidence>
<keyword evidence="8" id="KW-0333">Golgi apparatus</keyword>
<keyword evidence="6" id="KW-0735">Signal-anchor</keyword>
<dbReference type="GO" id="GO:0035556">
    <property type="term" value="P:intracellular signal transduction"/>
    <property type="evidence" value="ECO:0007669"/>
    <property type="project" value="InterPro"/>
</dbReference>
<dbReference type="Proteomes" id="UP000241769">
    <property type="component" value="Unassembled WGS sequence"/>
</dbReference>
<keyword evidence="14" id="KW-1185">Reference proteome</keyword>
<feature type="coiled-coil region" evidence="10">
    <location>
        <begin position="183"/>
        <end position="254"/>
    </location>
</feature>
<feature type="compositionally biased region" description="Basic and acidic residues" evidence="11">
    <location>
        <begin position="625"/>
        <end position="637"/>
    </location>
</feature>
<evidence type="ECO:0000313" key="14">
    <source>
        <dbReference type="Proteomes" id="UP000241769"/>
    </source>
</evidence>
<dbReference type="InterPro" id="IPR029787">
    <property type="entry name" value="Nucleotide_cyclase"/>
</dbReference>
<evidence type="ECO:0000256" key="6">
    <source>
        <dbReference type="ARBA" id="ARBA00022968"/>
    </source>
</evidence>
<dbReference type="Pfam" id="PF01762">
    <property type="entry name" value="Galactosyl_T"/>
    <property type="match status" value="1"/>
</dbReference>
<dbReference type="GO" id="GO:0016758">
    <property type="term" value="F:hexosyltransferase activity"/>
    <property type="evidence" value="ECO:0007669"/>
    <property type="project" value="InterPro"/>
</dbReference>
<dbReference type="InterPro" id="IPR001054">
    <property type="entry name" value="A/G_cyclase"/>
</dbReference>
<evidence type="ECO:0000313" key="13">
    <source>
        <dbReference type="EMBL" id="PRP80396.1"/>
    </source>
</evidence>
<comment type="subcellular location">
    <subcellularLocation>
        <location evidence="1">Golgi apparatus membrane</location>
        <topology evidence="1">Single-pass type II membrane protein</topology>
    </subcellularLocation>
</comment>
<keyword evidence="7" id="KW-1133">Transmembrane helix</keyword>
<dbReference type="InterPro" id="IPR002659">
    <property type="entry name" value="Glyco_trans_31"/>
</dbReference>
<evidence type="ECO:0000256" key="5">
    <source>
        <dbReference type="ARBA" id="ARBA00022692"/>
    </source>
</evidence>
<keyword evidence="10" id="KW-0175">Coiled coil</keyword>
<keyword evidence="4" id="KW-0808">Transferase</keyword>
<evidence type="ECO:0000256" key="2">
    <source>
        <dbReference type="ARBA" id="ARBA00008661"/>
    </source>
</evidence>
<proteinExistence type="inferred from homology"/>
<dbReference type="EMBL" id="MDYQ01000150">
    <property type="protein sequence ID" value="PRP80396.1"/>
    <property type="molecule type" value="Genomic_DNA"/>
</dbReference>
<evidence type="ECO:0000256" key="8">
    <source>
        <dbReference type="ARBA" id="ARBA00023034"/>
    </source>
</evidence>
<dbReference type="CDD" id="cd07302">
    <property type="entry name" value="CHD"/>
    <property type="match status" value="1"/>
</dbReference>
<feature type="coiled-coil region" evidence="10">
    <location>
        <begin position="101"/>
        <end position="128"/>
    </location>
</feature>
<dbReference type="SMART" id="SM00044">
    <property type="entry name" value="CYCc"/>
    <property type="match status" value="1"/>
</dbReference>
<dbReference type="OrthoDB" id="2139606at2759"/>